<feature type="compositionally biased region" description="Basic and acidic residues" evidence="1">
    <location>
        <begin position="557"/>
        <end position="567"/>
    </location>
</feature>
<organism evidence="3 4">
    <name type="scientific">Lolium multiflorum</name>
    <name type="common">Italian ryegrass</name>
    <name type="synonym">Lolium perenne subsp. multiflorum</name>
    <dbReference type="NCBI Taxonomy" id="4521"/>
    <lineage>
        <taxon>Eukaryota</taxon>
        <taxon>Viridiplantae</taxon>
        <taxon>Streptophyta</taxon>
        <taxon>Embryophyta</taxon>
        <taxon>Tracheophyta</taxon>
        <taxon>Spermatophyta</taxon>
        <taxon>Magnoliopsida</taxon>
        <taxon>Liliopsida</taxon>
        <taxon>Poales</taxon>
        <taxon>Poaceae</taxon>
        <taxon>BOP clade</taxon>
        <taxon>Pooideae</taxon>
        <taxon>Poodae</taxon>
        <taxon>Poeae</taxon>
        <taxon>Poeae Chloroplast Group 2 (Poeae type)</taxon>
        <taxon>Loliodinae</taxon>
        <taxon>Loliinae</taxon>
        <taxon>Lolium</taxon>
    </lineage>
</organism>
<evidence type="ECO:0000313" key="4">
    <source>
        <dbReference type="Proteomes" id="UP001231189"/>
    </source>
</evidence>
<keyword evidence="4" id="KW-1185">Reference proteome</keyword>
<comment type="caution">
    <text evidence="3">The sequence shown here is derived from an EMBL/GenBank/DDBJ whole genome shotgun (WGS) entry which is preliminary data.</text>
</comment>
<feature type="region of interest" description="Disordered" evidence="1">
    <location>
        <begin position="250"/>
        <end position="386"/>
    </location>
</feature>
<feature type="compositionally biased region" description="Basic and acidic residues" evidence="1">
    <location>
        <begin position="501"/>
        <end position="512"/>
    </location>
</feature>
<evidence type="ECO:0000313" key="3">
    <source>
        <dbReference type="EMBL" id="KAK1611291.1"/>
    </source>
</evidence>
<feature type="compositionally biased region" description="Basic and acidic residues" evidence="1">
    <location>
        <begin position="309"/>
        <end position="318"/>
    </location>
</feature>
<dbReference type="Pfam" id="PF03732">
    <property type="entry name" value="Retrotrans_gag"/>
    <property type="match status" value="1"/>
</dbReference>
<feature type="compositionally biased region" description="Pro residues" evidence="1">
    <location>
        <begin position="357"/>
        <end position="366"/>
    </location>
</feature>
<feature type="compositionally biased region" description="Basic and acidic residues" evidence="1">
    <location>
        <begin position="262"/>
        <end position="283"/>
    </location>
</feature>
<accession>A0AAD8QZZ2</accession>
<feature type="compositionally biased region" description="Basic and acidic residues" evidence="1">
    <location>
        <begin position="855"/>
        <end position="868"/>
    </location>
</feature>
<feature type="region of interest" description="Disordered" evidence="1">
    <location>
        <begin position="1314"/>
        <end position="1384"/>
    </location>
</feature>
<feature type="region of interest" description="Disordered" evidence="1">
    <location>
        <begin position="719"/>
        <end position="756"/>
    </location>
</feature>
<feature type="compositionally biased region" description="Basic and acidic residues" evidence="1">
    <location>
        <begin position="1252"/>
        <end position="1261"/>
    </location>
</feature>
<feature type="region of interest" description="Disordered" evidence="1">
    <location>
        <begin position="855"/>
        <end position="888"/>
    </location>
</feature>
<feature type="compositionally biased region" description="Polar residues" evidence="1">
    <location>
        <begin position="589"/>
        <end position="598"/>
    </location>
</feature>
<evidence type="ECO:0000259" key="2">
    <source>
        <dbReference type="Pfam" id="PF03732"/>
    </source>
</evidence>
<protein>
    <recommendedName>
        <fullName evidence="2">Retrotransposon gag domain-containing protein</fullName>
    </recommendedName>
</protein>
<gene>
    <name evidence="3" type="ORF">QYE76_034964</name>
</gene>
<feature type="domain" description="Retrotransposon gag" evidence="2">
    <location>
        <begin position="975"/>
        <end position="1063"/>
    </location>
</feature>
<reference evidence="3" key="1">
    <citation type="submission" date="2023-07" db="EMBL/GenBank/DDBJ databases">
        <title>A chromosome-level genome assembly of Lolium multiflorum.</title>
        <authorList>
            <person name="Chen Y."/>
            <person name="Copetti D."/>
            <person name="Kolliker R."/>
            <person name="Studer B."/>
        </authorList>
    </citation>
    <scope>NUCLEOTIDE SEQUENCE</scope>
    <source>
        <strain evidence="3">02402/16</strain>
        <tissue evidence="3">Leaf</tissue>
    </source>
</reference>
<proteinExistence type="predicted"/>
<dbReference type="PANTHER" id="PTHR33223:SF11">
    <property type="entry name" value="ELEMENT PROTEIN, PUTATIVE-RELATED"/>
    <property type="match status" value="1"/>
</dbReference>
<feature type="compositionally biased region" description="Basic and acidic residues" evidence="1">
    <location>
        <begin position="1229"/>
        <end position="1243"/>
    </location>
</feature>
<feature type="region of interest" description="Disordered" evidence="1">
    <location>
        <begin position="442"/>
        <end position="599"/>
    </location>
</feature>
<feature type="compositionally biased region" description="Low complexity" evidence="1">
    <location>
        <begin position="445"/>
        <end position="456"/>
    </location>
</feature>
<feature type="compositionally biased region" description="Basic and acidic residues" evidence="1">
    <location>
        <begin position="291"/>
        <end position="301"/>
    </location>
</feature>
<feature type="compositionally biased region" description="Basic and acidic residues" evidence="1">
    <location>
        <begin position="325"/>
        <end position="339"/>
    </location>
</feature>
<feature type="region of interest" description="Disordered" evidence="1">
    <location>
        <begin position="633"/>
        <end position="671"/>
    </location>
</feature>
<dbReference type="InterPro" id="IPR005162">
    <property type="entry name" value="Retrotrans_gag_dom"/>
</dbReference>
<sequence length="1384" mass="154112">MKGQWRHSSDGKPHLAGLFPDLADVVIQFGSVIPKFEDNRQVQDTTQEAESKKARERAFTNTKKVRCELMLEARTLLKNTSVSVSVSGVKPEITERTGQRTEAELLEALEAVSANLRSLKASARASRSPHRLRNLRRKYQKVQRLHRLMSSRIAQKAVFDEDWSFGATEFAHKVFMCDTLNSPDGWFLAQCGNEPSKIKELVRRAIMREFWKRRPRRQPVLPGQTVAFDSISDGSLRPSMWAPCFHTSAGDGLPSANANNRWPRDDATDHRPMQQWRPRRDSAPTRAPPLVRREEVRREPAPIRVPPPRSEDVRREPAPTRVSPPRREEVRREEVRERATNNPTAPPAPSTRRGVPPLLPTPPIPPRVQGALTENQRKRERRRRNRQVLYKELEGLVLRHTQVRLRGDGDVLENDRITFRISPDLERHERYTYLLSRLTPKPRKAQPGAAEQEGAGVTPAAGVTSAAPPTILKQGSDVSPMEGVTDVSPMEGVEDASPMEGVEKMPKERPDDALDGGVETRPVEAQPNAALELPQPMEEAPPQVSLNREEQEGETTALHRGEDEAKKNTASCGTLAVRSRDEEAGWQPPSVTHEFTYSSDEEIVPNPRANFRTALLPGLGHVRSWFKGAEAAAKSSTSEEEARSTASSLPITTGGGKKPRCSKRDRDISPVRYTDMASRLPEDQARLQQVAGRPGAGTRLKALALQGMEKGVSALGDPIEAQSGDEEASDAASSSSLETLPTPPYDDMDASVPSDDESYLQDLHTAPVRMATESEDAEAAAAKAKELAAQKGILDSSSSKEALGDENLADQVRRQDCKLNELTSKLDKFMTFMMQNTKVADPQEEELLSGEAGDALHNEGNQRQDSGSHARPLVPSGPAHAEPSPSDLKGYYDLVESMVTKKFKQMAIDQAPRSSENELEKPYEAWHDLVSFPAGWHPPKFRQFDGTGDAREHLAYFEAACGDTANSSSLLLRQFSGSLTGPAFHWYSRLPVGSISSWAGMKEVFKRHFVAMKKDFSIVELSQVRQRREESIDDYIVRFRNSYVRLAREMHLEDAIEMCVHGMLQHWSLEVSRREPRNFSALSSAVAATKLEFEKSPQIMELYKNATAYDPAKRYVGHKIEDCISFKEWLQRAINEKRINLDADAINPDYHAVNMVSVDSSTTKSGASWVPFSQVEHQLSSLVMASASAPSVNNGAVDPSRGEEPWSTVRRRTHARPVPSRLPHQFFEKRTSLTVPRRFDPSQRRPPPRFVPKSEGDEAFPRRGRILPTLGQFFPQRPTRAAEDAQEETNASKSSNVASCYVVLDCGDASSSEADDVLTSQEQEVFRAEGSTTEPLLQEVNMNLRSGKVLPEAAKAKPQRADKTAASKEAPLREDAQLPKTKKS</sequence>
<feature type="compositionally biased region" description="Acidic residues" evidence="1">
    <location>
        <begin position="746"/>
        <end position="756"/>
    </location>
</feature>
<feature type="compositionally biased region" description="Polar residues" evidence="1">
    <location>
        <begin position="1330"/>
        <end position="1344"/>
    </location>
</feature>
<evidence type="ECO:0000256" key="1">
    <source>
        <dbReference type="SAM" id="MobiDB-lite"/>
    </source>
</evidence>
<feature type="compositionally biased region" description="Basic and acidic residues" evidence="1">
    <location>
        <begin position="1359"/>
        <end position="1377"/>
    </location>
</feature>
<feature type="region of interest" description="Disordered" evidence="1">
    <location>
        <begin position="1192"/>
        <end position="1216"/>
    </location>
</feature>
<dbReference type="Proteomes" id="UP001231189">
    <property type="component" value="Unassembled WGS sequence"/>
</dbReference>
<name>A0AAD8QZZ2_LOLMU</name>
<dbReference type="EMBL" id="JAUUTY010000007">
    <property type="protein sequence ID" value="KAK1611291.1"/>
    <property type="molecule type" value="Genomic_DNA"/>
</dbReference>
<dbReference type="PANTHER" id="PTHR33223">
    <property type="entry name" value="CCHC-TYPE DOMAIN-CONTAINING PROTEIN"/>
    <property type="match status" value="1"/>
</dbReference>
<feature type="region of interest" description="Disordered" evidence="1">
    <location>
        <begin position="1229"/>
        <end position="1294"/>
    </location>
</feature>